<feature type="compositionally biased region" description="Gly residues" evidence="1">
    <location>
        <begin position="322"/>
        <end position="337"/>
    </location>
</feature>
<dbReference type="Gene3D" id="3.30.1440.10">
    <property type="match status" value="1"/>
</dbReference>
<feature type="region of interest" description="Disordered" evidence="1">
    <location>
        <begin position="318"/>
        <end position="337"/>
    </location>
</feature>
<dbReference type="PROSITE" id="PS51257">
    <property type="entry name" value="PROKAR_LIPOPROTEIN"/>
    <property type="match status" value="1"/>
</dbReference>
<proteinExistence type="predicted"/>
<reference evidence="3 4" key="1">
    <citation type="journal article" date="2018" name="Sci. Rep.">
        <title>Raphidocelis subcapitata (=Pseudokirchneriella subcapitata) provides an insight into genome evolution and environmental adaptations in the Sphaeropleales.</title>
        <authorList>
            <person name="Suzuki S."/>
            <person name="Yamaguchi H."/>
            <person name="Nakajima N."/>
            <person name="Kawachi M."/>
        </authorList>
    </citation>
    <scope>NUCLEOTIDE SEQUENCE [LARGE SCALE GENOMIC DNA]</scope>
    <source>
        <strain evidence="3 4">NIES-35</strain>
    </source>
</reference>
<accession>A0A2V0NRD3</accession>
<dbReference type="EMBL" id="BDRX01000008">
    <property type="protein sequence ID" value="GBF89202.1"/>
    <property type="molecule type" value="Genomic_DNA"/>
</dbReference>
<feature type="region of interest" description="Disordered" evidence="1">
    <location>
        <begin position="77"/>
        <end position="98"/>
    </location>
</feature>
<dbReference type="Proteomes" id="UP000247498">
    <property type="component" value="Unassembled WGS sequence"/>
</dbReference>
<feature type="signal peptide" evidence="2">
    <location>
        <begin position="1"/>
        <end position="27"/>
    </location>
</feature>
<dbReference type="SUPFAM" id="SSF55282">
    <property type="entry name" value="RL5-like"/>
    <property type="match status" value="1"/>
</dbReference>
<dbReference type="InterPro" id="IPR022803">
    <property type="entry name" value="Ribosomal_uL5_dom_sf"/>
</dbReference>
<dbReference type="InParanoid" id="A0A2V0NRD3"/>
<name>A0A2V0NRD3_9CHLO</name>
<comment type="caution">
    <text evidence="3">The sequence shown here is derived from an EMBL/GenBank/DDBJ whole genome shotgun (WGS) entry which is preliminary data.</text>
</comment>
<gene>
    <name evidence="3" type="ORF">Rsub_01919</name>
</gene>
<keyword evidence="2" id="KW-0732">Signal</keyword>
<keyword evidence="4" id="KW-1185">Reference proteome</keyword>
<sequence length="337" mass="35548">MRALGWALHGLARPGCAALALAPAASAACSSSSWAAVGESQLQQQQQQQPEQQRRRRRAGPAAAWLPPAAAAFHSCSAARADDEAAPPPAPAPVAGRKKGGKAAAAAAGLPPAEAAAQLAELKANYRRSRMLEFYERILSRELILKLNLRSVNELPRLERVDLSIQAKDAAGGAYVEKWQLLLHALGLEILTGEPAAFCSPSNRYYAKRNAVTGVKVSLRGAAAHDALEKLAYLLLPSQSAFDGLLVRQLDRAGHLHFKVPSMVNLPDFEEMYETFENLGSLDVGLVLRGAARRRGRSQLLLTGLQLPVLARKHQVASADARGGGGGGGGGGEEGGA</sequence>
<evidence type="ECO:0000256" key="1">
    <source>
        <dbReference type="SAM" id="MobiDB-lite"/>
    </source>
</evidence>
<evidence type="ECO:0000313" key="4">
    <source>
        <dbReference type="Proteomes" id="UP000247498"/>
    </source>
</evidence>
<dbReference type="AlphaFoldDB" id="A0A2V0NRD3"/>
<evidence type="ECO:0000313" key="3">
    <source>
        <dbReference type="EMBL" id="GBF89202.1"/>
    </source>
</evidence>
<protein>
    <submittedName>
        <fullName evidence="3">Uncharacterized protein</fullName>
    </submittedName>
</protein>
<feature type="chain" id="PRO_5015945275" evidence="2">
    <location>
        <begin position="28"/>
        <end position="337"/>
    </location>
</feature>
<dbReference type="STRING" id="307507.A0A2V0NRD3"/>
<feature type="region of interest" description="Disordered" evidence="1">
    <location>
        <begin position="40"/>
        <end position="61"/>
    </location>
</feature>
<dbReference type="OrthoDB" id="539541at2759"/>
<feature type="compositionally biased region" description="Low complexity" evidence="1">
    <location>
        <begin position="40"/>
        <end position="51"/>
    </location>
</feature>
<organism evidence="3 4">
    <name type="scientific">Raphidocelis subcapitata</name>
    <dbReference type="NCBI Taxonomy" id="307507"/>
    <lineage>
        <taxon>Eukaryota</taxon>
        <taxon>Viridiplantae</taxon>
        <taxon>Chlorophyta</taxon>
        <taxon>core chlorophytes</taxon>
        <taxon>Chlorophyceae</taxon>
        <taxon>CS clade</taxon>
        <taxon>Sphaeropleales</taxon>
        <taxon>Selenastraceae</taxon>
        <taxon>Raphidocelis</taxon>
    </lineage>
</organism>
<evidence type="ECO:0000256" key="2">
    <source>
        <dbReference type="SAM" id="SignalP"/>
    </source>
</evidence>